<organism evidence="2 3">
    <name type="scientific">Hymenobacter canadensis</name>
    <dbReference type="NCBI Taxonomy" id="2999067"/>
    <lineage>
        <taxon>Bacteria</taxon>
        <taxon>Pseudomonadati</taxon>
        <taxon>Bacteroidota</taxon>
        <taxon>Cytophagia</taxon>
        <taxon>Cytophagales</taxon>
        <taxon>Hymenobacteraceae</taxon>
        <taxon>Hymenobacter</taxon>
    </lineage>
</organism>
<evidence type="ECO:0000256" key="1">
    <source>
        <dbReference type="SAM" id="SignalP"/>
    </source>
</evidence>
<keyword evidence="2" id="KW-0614">Plasmid</keyword>
<reference evidence="2 3" key="1">
    <citation type="submission" date="2022-12" db="EMBL/GenBank/DDBJ databases">
        <title>Hymenobacter canadensis sp. nov. isolated from lake water of the Cambridge Bay, Canada.</title>
        <authorList>
            <person name="Kim W.H."/>
            <person name="Lee Y.M."/>
        </authorList>
    </citation>
    <scope>NUCLEOTIDE SEQUENCE [LARGE SCALE GENOMIC DNA]</scope>
    <source>
        <strain evidence="2 3">PAMC 29467</strain>
        <plasmid evidence="2 3">unnamed2</plasmid>
    </source>
</reference>
<keyword evidence="1" id="KW-0732">Signal</keyword>
<keyword evidence="3" id="KW-1185">Reference proteome</keyword>
<gene>
    <name evidence="2" type="ORF">O3303_21640</name>
</gene>
<protein>
    <recommendedName>
        <fullName evidence="4">DUF5723 domain-containing protein</fullName>
    </recommendedName>
</protein>
<sequence length="382" mass="42112">MTRTSRKGIVLFSCCLLTHVSWGQNLLNLRSAGSSISLNNGPSPTTAKDTSAKEKEEAAKATKVILPSSLGILAFSTLEKKAEASYYSYFNPNGKHSRDFFIGVTGSAEIKNSIANVFSSGNLVTGAGASLRLGILLKTNRIDWAAKLAGVNEEPDREVRLARRQALLDTVPPAWDLWLVGNGGLTGSAFKLFLPNNAFDKQIKKQGFTGTDFSIGLNYWQARVSSINSTILSGVTIGRKRDNNFNKLEESTREDTRTLIDSVTKVTRKVVTKETIYTGNYKEETIYPLNLDFYFVPLNLENVGFLASNTMNFSASHNTRVNPSFGVFFLKERNPFNPVAGFTFGYYDLFDTDSSDDDKRTTSKIAISIAARINLVSSQLRK</sequence>
<feature type="chain" id="PRO_5045504935" description="DUF5723 domain-containing protein" evidence="1">
    <location>
        <begin position="24"/>
        <end position="382"/>
    </location>
</feature>
<dbReference type="Proteomes" id="UP001211005">
    <property type="component" value="Plasmid unnamed2"/>
</dbReference>
<accession>A0ABY7LXN4</accession>
<proteinExistence type="predicted"/>
<evidence type="ECO:0000313" key="2">
    <source>
        <dbReference type="EMBL" id="WBA44281.1"/>
    </source>
</evidence>
<feature type="signal peptide" evidence="1">
    <location>
        <begin position="1"/>
        <end position="23"/>
    </location>
</feature>
<geneLocation type="plasmid" evidence="2 3">
    <name>unnamed2</name>
</geneLocation>
<dbReference type="EMBL" id="CP114769">
    <property type="protein sequence ID" value="WBA44281.1"/>
    <property type="molecule type" value="Genomic_DNA"/>
</dbReference>
<dbReference type="RefSeq" id="WP_269562299.1">
    <property type="nucleotide sequence ID" value="NZ_CP114769.1"/>
</dbReference>
<evidence type="ECO:0008006" key="4">
    <source>
        <dbReference type="Google" id="ProtNLM"/>
    </source>
</evidence>
<name>A0ABY7LXN4_9BACT</name>
<evidence type="ECO:0000313" key="3">
    <source>
        <dbReference type="Proteomes" id="UP001211005"/>
    </source>
</evidence>